<evidence type="ECO:0000313" key="1">
    <source>
        <dbReference type="EMBL" id="KAJ9101496.1"/>
    </source>
</evidence>
<evidence type="ECO:0000313" key="2">
    <source>
        <dbReference type="Proteomes" id="UP001241377"/>
    </source>
</evidence>
<dbReference type="Proteomes" id="UP001241377">
    <property type="component" value="Unassembled WGS sequence"/>
</dbReference>
<name>A0ACC2VQU4_9TREE</name>
<comment type="caution">
    <text evidence="1">The sequence shown here is derived from an EMBL/GenBank/DDBJ whole genome shotgun (WGS) entry which is preliminary data.</text>
</comment>
<keyword evidence="2" id="KW-1185">Reference proteome</keyword>
<protein>
    <submittedName>
        <fullName evidence="1">Uncharacterized protein</fullName>
    </submittedName>
</protein>
<proteinExistence type="predicted"/>
<gene>
    <name evidence="1" type="ORF">QFC19_005147</name>
</gene>
<organism evidence="1 2">
    <name type="scientific">Naganishia cerealis</name>
    <dbReference type="NCBI Taxonomy" id="610337"/>
    <lineage>
        <taxon>Eukaryota</taxon>
        <taxon>Fungi</taxon>
        <taxon>Dikarya</taxon>
        <taxon>Basidiomycota</taxon>
        <taxon>Agaricomycotina</taxon>
        <taxon>Tremellomycetes</taxon>
        <taxon>Filobasidiales</taxon>
        <taxon>Filobasidiaceae</taxon>
        <taxon>Naganishia</taxon>
    </lineage>
</organism>
<sequence length="166" mass="17645">MSDVKAQLAALAARQSGGKTNDPAALTGPSSINAKVPAIPDPEGTKKGKSAAGKAGGKGKAKASTKQKMRQEKAKERAEALGGLMEKKLKEKEGRKLAELRESEARSVFAPQTTNPEDTSEAAVRRTRFIAFTERESAKRSVVLSTDCLLSSSLQGECGGRFRAWI</sequence>
<accession>A0ACC2VQU4</accession>
<dbReference type="EMBL" id="JASBWR010000057">
    <property type="protein sequence ID" value="KAJ9101496.1"/>
    <property type="molecule type" value="Genomic_DNA"/>
</dbReference>
<reference evidence="1" key="1">
    <citation type="submission" date="2023-04" db="EMBL/GenBank/DDBJ databases">
        <title>Draft Genome sequencing of Naganishia species isolated from polar environments using Oxford Nanopore Technology.</title>
        <authorList>
            <person name="Leo P."/>
            <person name="Venkateswaran K."/>
        </authorList>
    </citation>
    <scope>NUCLEOTIDE SEQUENCE</scope>
    <source>
        <strain evidence="1">MNA-CCFEE 5261</strain>
    </source>
</reference>